<evidence type="ECO:0000259" key="1">
    <source>
        <dbReference type="Pfam" id="PF00723"/>
    </source>
</evidence>
<feature type="domain" description="GH15-like" evidence="1">
    <location>
        <begin position="242"/>
        <end position="605"/>
    </location>
</feature>
<proteinExistence type="predicted"/>
<dbReference type="PANTHER" id="PTHR31616">
    <property type="entry name" value="TREHALASE"/>
    <property type="match status" value="1"/>
</dbReference>
<comment type="caution">
    <text evidence="3">The sequence shown here is derived from an EMBL/GenBank/DDBJ whole genome shotgun (WGS) entry which is preliminary data.</text>
</comment>
<sequence length="621" mass="69794">MNEHVMNDAIAEAERDAPKLGKNTLDLGVVGNCTTAALIDRNARLVWMCFPRLDGDPIFNSLLGGESAEHGFFDIELSHQVASKQRYLTNTAILETILEDKDGNSVRIIDYAPRFKRLERIFRPAMHVRRIEPLKGRPHVKVRLRPSFGYGGVQPQKTIGSHHIRYTSPDLNLRLTTNAAVSYIAAEQSFVLDRALYFALGIDEPFDSPLLATLRDFEDRTVDYWQEWVRYLSIPYEWQGVVIRAAITLKLCSFEDSGAIVAALTTSVPEAANSGRNWDYRFCWLRDAYFVVHALNRLGATRTMEEFIRYVTDVAADLAVDSDSGLNPVYGVLPSGGLDEWVAEQLPGYRGMGPVRVGNAAAIQVQNDVYGSIILSAAQMFFDKRLPIPGDEAMFERLETLGHKAARQALEPDAGIWEYRGRKRIHTHSAMMCWAACDRLARIAQTLDRPGRAAHWQGEADRIKAAIVEKAWNPTLGCFVESFGGDALDASLLLMPEIGFLPPEDPQFVATVEAIERHLKRGPHMMRYAAADDFGTPETAFNVCSFWYIDALVALGRVDEARERFVDLLSHRNHLGLMSEDTDVETGEMWGNFPQTYSMVGVILCAMRLSKSWEESVWRGW</sequence>
<dbReference type="Proteomes" id="UP001597295">
    <property type="component" value="Unassembled WGS sequence"/>
</dbReference>
<dbReference type="Pfam" id="PF00723">
    <property type="entry name" value="Glyco_hydro_15"/>
    <property type="match status" value="1"/>
</dbReference>
<dbReference type="EMBL" id="JBHUIP010000003">
    <property type="protein sequence ID" value="MFD2262235.1"/>
    <property type="molecule type" value="Genomic_DNA"/>
</dbReference>
<dbReference type="InterPro" id="IPR012341">
    <property type="entry name" value="6hp_glycosidase-like_sf"/>
</dbReference>
<dbReference type="GO" id="GO:0016787">
    <property type="term" value="F:hydrolase activity"/>
    <property type="evidence" value="ECO:0007669"/>
    <property type="project" value="UniProtKB-KW"/>
</dbReference>
<feature type="domain" description="Trehalase-like N-terminal" evidence="2">
    <location>
        <begin position="28"/>
        <end position="153"/>
    </location>
</feature>
<dbReference type="Pfam" id="PF19291">
    <property type="entry name" value="TREH_N"/>
    <property type="match status" value="1"/>
</dbReference>
<gene>
    <name evidence="3" type="ORF">ACFSM5_05000</name>
</gene>
<name>A0ABW5DNB4_9PROT</name>
<dbReference type="InterPro" id="IPR008928">
    <property type="entry name" value="6-hairpin_glycosidase_sf"/>
</dbReference>
<dbReference type="SUPFAM" id="SSF48208">
    <property type="entry name" value="Six-hairpin glycosidases"/>
    <property type="match status" value="1"/>
</dbReference>
<dbReference type="PANTHER" id="PTHR31616:SF0">
    <property type="entry name" value="GLUCAN 1,4-ALPHA-GLUCOSIDASE"/>
    <property type="match status" value="1"/>
</dbReference>
<evidence type="ECO:0000259" key="2">
    <source>
        <dbReference type="Pfam" id="PF19291"/>
    </source>
</evidence>
<evidence type="ECO:0000313" key="3">
    <source>
        <dbReference type="EMBL" id="MFD2262235.1"/>
    </source>
</evidence>
<dbReference type="RefSeq" id="WP_379875154.1">
    <property type="nucleotide sequence ID" value="NZ_JBHUIP010000003.1"/>
</dbReference>
<dbReference type="InterPro" id="IPR011613">
    <property type="entry name" value="GH15-like"/>
</dbReference>
<dbReference type="InterPro" id="IPR045582">
    <property type="entry name" value="Trehalase-like_N"/>
</dbReference>
<accession>A0ABW5DNB4</accession>
<keyword evidence="4" id="KW-1185">Reference proteome</keyword>
<dbReference type="Gene3D" id="1.50.10.10">
    <property type="match status" value="1"/>
</dbReference>
<keyword evidence="3" id="KW-0378">Hydrolase</keyword>
<reference evidence="4" key="1">
    <citation type="journal article" date="2019" name="Int. J. Syst. Evol. Microbiol.">
        <title>The Global Catalogue of Microorganisms (GCM) 10K type strain sequencing project: providing services to taxonomists for standard genome sequencing and annotation.</title>
        <authorList>
            <consortium name="The Broad Institute Genomics Platform"/>
            <consortium name="The Broad Institute Genome Sequencing Center for Infectious Disease"/>
            <person name="Wu L."/>
            <person name="Ma J."/>
        </authorList>
    </citation>
    <scope>NUCLEOTIDE SEQUENCE [LARGE SCALE GENOMIC DNA]</scope>
    <source>
        <strain evidence="4">CGMCC 1.19062</strain>
    </source>
</reference>
<organism evidence="3 4">
    <name type="scientific">Lacibacterium aquatile</name>
    <dbReference type="NCBI Taxonomy" id="1168082"/>
    <lineage>
        <taxon>Bacteria</taxon>
        <taxon>Pseudomonadati</taxon>
        <taxon>Pseudomonadota</taxon>
        <taxon>Alphaproteobacteria</taxon>
        <taxon>Rhodospirillales</taxon>
        <taxon>Rhodospirillaceae</taxon>
    </lineage>
</organism>
<evidence type="ECO:0000313" key="4">
    <source>
        <dbReference type="Proteomes" id="UP001597295"/>
    </source>
</evidence>
<protein>
    <submittedName>
        <fullName evidence="3">Glycoside hydrolase family 15 protein</fullName>
    </submittedName>
</protein>